<proteinExistence type="predicted"/>
<name>A0ABW4PZE1_9MICO</name>
<comment type="caution">
    <text evidence="3">The sequence shown here is derived from an EMBL/GenBank/DDBJ whole genome shotgun (WGS) entry which is preliminary data.</text>
</comment>
<dbReference type="Gene3D" id="3.30.420.10">
    <property type="entry name" value="Ribonuclease H-like superfamily/Ribonuclease H"/>
    <property type="match status" value="1"/>
</dbReference>
<accession>A0ABW4PZE1</accession>
<feature type="domain" description="3'-5' exonuclease" evidence="2">
    <location>
        <begin position="34"/>
        <end position="201"/>
    </location>
</feature>
<dbReference type="SMART" id="SM00474">
    <property type="entry name" value="35EXOc"/>
    <property type="match status" value="1"/>
</dbReference>
<dbReference type="Gene3D" id="1.10.150.80">
    <property type="entry name" value="HRDC domain"/>
    <property type="match status" value="2"/>
</dbReference>
<dbReference type="PANTHER" id="PTHR47649:SF1">
    <property type="entry name" value="RIBONUCLEASE D"/>
    <property type="match status" value="1"/>
</dbReference>
<evidence type="ECO:0000313" key="4">
    <source>
        <dbReference type="Proteomes" id="UP001597280"/>
    </source>
</evidence>
<dbReference type="InterPro" id="IPR002562">
    <property type="entry name" value="3'-5'_exonuclease_dom"/>
</dbReference>
<dbReference type="PANTHER" id="PTHR47649">
    <property type="entry name" value="RIBONUCLEASE D"/>
    <property type="match status" value="1"/>
</dbReference>
<dbReference type="Pfam" id="PF00570">
    <property type="entry name" value="HRDC"/>
    <property type="match status" value="1"/>
</dbReference>
<reference evidence="4" key="1">
    <citation type="journal article" date="2019" name="Int. J. Syst. Evol. Microbiol.">
        <title>The Global Catalogue of Microorganisms (GCM) 10K type strain sequencing project: providing services to taxonomists for standard genome sequencing and annotation.</title>
        <authorList>
            <consortium name="The Broad Institute Genomics Platform"/>
            <consortium name="The Broad Institute Genome Sequencing Center for Infectious Disease"/>
            <person name="Wu L."/>
            <person name="Ma J."/>
        </authorList>
    </citation>
    <scope>NUCLEOTIDE SEQUENCE [LARGE SCALE GENOMIC DNA]</scope>
    <source>
        <strain evidence="4">JCM 11650</strain>
    </source>
</reference>
<dbReference type="Pfam" id="PF18305">
    <property type="entry name" value="DNA_pol_A_exoN"/>
    <property type="match status" value="1"/>
</dbReference>
<dbReference type="InterPro" id="IPR012337">
    <property type="entry name" value="RNaseH-like_sf"/>
</dbReference>
<evidence type="ECO:0000313" key="3">
    <source>
        <dbReference type="EMBL" id="MFD1835592.1"/>
    </source>
</evidence>
<dbReference type="Pfam" id="PF01612">
    <property type="entry name" value="DNA_pol_A_exo1"/>
    <property type="match status" value="1"/>
</dbReference>
<dbReference type="Proteomes" id="UP001597280">
    <property type="component" value="Unassembled WGS sequence"/>
</dbReference>
<evidence type="ECO:0000259" key="2">
    <source>
        <dbReference type="SMART" id="SM00474"/>
    </source>
</evidence>
<dbReference type="SUPFAM" id="SSF53098">
    <property type="entry name" value="Ribonuclease H-like"/>
    <property type="match status" value="1"/>
</dbReference>
<dbReference type="InterPro" id="IPR010997">
    <property type="entry name" value="HRDC-like_sf"/>
</dbReference>
<dbReference type="RefSeq" id="WP_343904701.1">
    <property type="nucleotide sequence ID" value="NZ_BAAAIS010000003.1"/>
</dbReference>
<dbReference type="InterPro" id="IPR002121">
    <property type="entry name" value="HRDC_dom"/>
</dbReference>
<feature type="region of interest" description="Disordered" evidence="1">
    <location>
        <begin position="1"/>
        <end position="31"/>
    </location>
</feature>
<dbReference type="InterPro" id="IPR036397">
    <property type="entry name" value="RNaseH_sf"/>
</dbReference>
<gene>
    <name evidence="3" type="ORF">ACFSDA_10965</name>
</gene>
<sequence>MTGPVRDQTTPDPAAEDAERPAPTPLTAPRDGLVPVIDRIQPLLAWCEAAASAPDEPVAVDAERASSYRYSSRAYLVQLRTEAGGTALIDPLAFTMPSTLPTLLAEREWVLHAAGQDLPSLAELGLRPGSLFDTELAARLLGMERVGLGAVVEDTLGLSLAKEHSAADWSKRPLPESWLVYAALDVEVLVEVRDVLAARLREAGKEQWAREEFAHEAAREQGPTRSSSWRGLHGIGGLRSTKQLAAARAMWERRDEIASREDLSPHRVIKDRDIVAAAKESPRGREAFDRSLPAPLRKKDTWWKAARSGLDLPAAHLPDRSEASYPPPHKLWSKKHPEVWERYQLLRTAVGERAEELHVPTENLLQPGVLRSWTWEHETPGDVAQVEEELLALGARPWQVEQTASVIRGALVEQAETGR</sequence>
<dbReference type="InterPro" id="IPR041605">
    <property type="entry name" value="Exo_C"/>
</dbReference>
<dbReference type="InterPro" id="IPR044876">
    <property type="entry name" value="HRDC_dom_sf"/>
</dbReference>
<dbReference type="EMBL" id="JBHUFL010000003">
    <property type="protein sequence ID" value="MFD1835592.1"/>
    <property type="molecule type" value="Genomic_DNA"/>
</dbReference>
<evidence type="ECO:0000256" key="1">
    <source>
        <dbReference type="SAM" id="MobiDB-lite"/>
    </source>
</evidence>
<organism evidence="3 4">
    <name type="scientific">Brachybacterium rhamnosum</name>
    <dbReference type="NCBI Taxonomy" id="173361"/>
    <lineage>
        <taxon>Bacteria</taxon>
        <taxon>Bacillati</taxon>
        <taxon>Actinomycetota</taxon>
        <taxon>Actinomycetes</taxon>
        <taxon>Micrococcales</taxon>
        <taxon>Dermabacteraceae</taxon>
        <taxon>Brachybacterium</taxon>
    </lineage>
</organism>
<dbReference type="CDD" id="cd06142">
    <property type="entry name" value="RNaseD_exo"/>
    <property type="match status" value="1"/>
</dbReference>
<keyword evidence="4" id="KW-1185">Reference proteome</keyword>
<dbReference type="InterPro" id="IPR051086">
    <property type="entry name" value="RNase_D-like"/>
</dbReference>
<protein>
    <submittedName>
        <fullName evidence="3">Ribonuclease D</fullName>
    </submittedName>
</protein>
<dbReference type="SUPFAM" id="SSF47819">
    <property type="entry name" value="HRDC-like"/>
    <property type="match status" value="1"/>
</dbReference>